<organism evidence="1">
    <name type="scientific">marine sediment metagenome</name>
    <dbReference type="NCBI Taxonomy" id="412755"/>
    <lineage>
        <taxon>unclassified sequences</taxon>
        <taxon>metagenomes</taxon>
        <taxon>ecological metagenomes</taxon>
    </lineage>
</organism>
<evidence type="ECO:0000313" key="1">
    <source>
        <dbReference type="EMBL" id="KKL55624.1"/>
    </source>
</evidence>
<comment type="caution">
    <text evidence="1">The sequence shown here is derived from an EMBL/GenBank/DDBJ whole genome shotgun (WGS) entry which is preliminary data.</text>
</comment>
<dbReference type="AlphaFoldDB" id="A0A0F9D248"/>
<reference evidence="1" key="1">
    <citation type="journal article" date="2015" name="Nature">
        <title>Complex archaea that bridge the gap between prokaryotes and eukaryotes.</title>
        <authorList>
            <person name="Spang A."/>
            <person name="Saw J.H."/>
            <person name="Jorgensen S.L."/>
            <person name="Zaremba-Niedzwiedzka K."/>
            <person name="Martijn J."/>
            <person name="Lind A.E."/>
            <person name="van Eijk R."/>
            <person name="Schleper C."/>
            <person name="Guy L."/>
            <person name="Ettema T.J."/>
        </authorList>
    </citation>
    <scope>NUCLEOTIDE SEQUENCE</scope>
</reference>
<dbReference type="EMBL" id="LAZR01030774">
    <property type="protein sequence ID" value="KKL55624.1"/>
    <property type="molecule type" value="Genomic_DNA"/>
</dbReference>
<sequence>MIATFQKPLLGQQVNQAHILKKKLVACWPMNEQTGDLVIDYSGNGYDGTIVNNVIRESSELGPVLHFGGGASDYINCEDKDLFTPTSSGFSVIGRFKADTIPPSAIGNRMWIIAKGAASNYEWGVSINDYNSDYGNLVLSNWNAGGSGTRRRSATTIVANTWYGFAFTLTNPRDGILADCYINGILDNGTDFSNATADTVNLNAPLLIGARGDFAENEFDGFVSEIFIHNYVLTAEEVALYSREPFIAFKQDKMRWFFVGGTARYASIFDGIGVTDVVTKVGTYVRSNSEAVEITDVLLKVGTFIRLKAESVGIADTLSTALNKVVSFVDAVGITDVLSKSVGRIVILADSTGITDMISKIGTFIKNISENIGITDVLSKSVGRVVTLIDSIGITDVLDAMVLKLVALADSVGITDVISKIGTFIRSITDSINITDVISKIGTFIRSKSDSVGITDVINTSASKVVSLVESIGIADVISAIVATMQRIQDSFGKPKIREVRKLGSPKIRGAKLRE</sequence>
<protein>
    <recommendedName>
        <fullName evidence="2">LamG-like jellyroll fold domain-containing protein</fullName>
    </recommendedName>
</protein>
<dbReference type="Pfam" id="PF13385">
    <property type="entry name" value="Laminin_G_3"/>
    <property type="match status" value="1"/>
</dbReference>
<gene>
    <name evidence="1" type="ORF">LCGC14_2253540</name>
</gene>
<accession>A0A0F9D248</accession>
<dbReference type="InterPro" id="IPR013320">
    <property type="entry name" value="ConA-like_dom_sf"/>
</dbReference>
<name>A0A0F9D248_9ZZZZ</name>
<dbReference type="SUPFAM" id="SSF49899">
    <property type="entry name" value="Concanavalin A-like lectins/glucanases"/>
    <property type="match status" value="1"/>
</dbReference>
<proteinExistence type="predicted"/>
<dbReference type="Gene3D" id="2.60.120.200">
    <property type="match status" value="1"/>
</dbReference>
<evidence type="ECO:0008006" key="2">
    <source>
        <dbReference type="Google" id="ProtNLM"/>
    </source>
</evidence>